<feature type="region of interest" description="Disordered" evidence="1">
    <location>
        <begin position="31"/>
        <end position="67"/>
    </location>
</feature>
<feature type="compositionally biased region" description="Basic residues" evidence="1">
    <location>
        <begin position="35"/>
        <end position="47"/>
    </location>
</feature>
<name>A0AAE0XNQ0_9GAST</name>
<organism evidence="2 3">
    <name type="scientific">Elysia crispata</name>
    <name type="common">lettuce slug</name>
    <dbReference type="NCBI Taxonomy" id="231223"/>
    <lineage>
        <taxon>Eukaryota</taxon>
        <taxon>Metazoa</taxon>
        <taxon>Spiralia</taxon>
        <taxon>Lophotrochozoa</taxon>
        <taxon>Mollusca</taxon>
        <taxon>Gastropoda</taxon>
        <taxon>Heterobranchia</taxon>
        <taxon>Euthyneura</taxon>
        <taxon>Panpulmonata</taxon>
        <taxon>Sacoglossa</taxon>
        <taxon>Placobranchoidea</taxon>
        <taxon>Plakobranchidae</taxon>
        <taxon>Elysia</taxon>
    </lineage>
</organism>
<evidence type="ECO:0000313" key="3">
    <source>
        <dbReference type="Proteomes" id="UP001283361"/>
    </source>
</evidence>
<protein>
    <submittedName>
        <fullName evidence="2">Uncharacterized protein</fullName>
    </submittedName>
</protein>
<dbReference type="Proteomes" id="UP001283361">
    <property type="component" value="Unassembled WGS sequence"/>
</dbReference>
<accession>A0AAE0XNQ0</accession>
<reference evidence="2" key="1">
    <citation type="journal article" date="2023" name="G3 (Bethesda)">
        <title>A reference genome for the long-term kleptoplast-retaining sea slug Elysia crispata morphotype clarki.</title>
        <authorList>
            <person name="Eastman K.E."/>
            <person name="Pendleton A.L."/>
            <person name="Shaikh M.A."/>
            <person name="Suttiyut T."/>
            <person name="Ogas R."/>
            <person name="Tomko P."/>
            <person name="Gavelis G."/>
            <person name="Widhalm J.R."/>
            <person name="Wisecaver J.H."/>
        </authorList>
    </citation>
    <scope>NUCLEOTIDE SEQUENCE</scope>
    <source>
        <strain evidence="2">ECLA1</strain>
    </source>
</reference>
<evidence type="ECO:0000256" key="1">
    <source>
        <dbReference type="SAM" id="MobiDB-lite"/>
    </source>
</evidence>
<dbReference type="EMBL" id="JAWDGP010007921">
    <property type="protein sequence ID" value="KAK3700169.1"/>
    <property type="molecule type" value="Genomic_DNA"/>
</dbReference>
<dbReference type="AlphaFoldDB" id="A0AAE0XNQ0"/>
<gene>
    <name evidence="2" type="ORF">RRG08_047592</name>
</gene>
<comment type="caution">
    <text evidence="2">The sequence shown here is derived from an EMBL/GenBank/DDBJ whole genome shotgun (WGS) entry which is preliminary data.</text>
</comment>
<keyword evidence="3" id="KW-1185">Reference proteome</keyword>
<proteinExistence type="predicted"/>
<sequence length="67" mass="7795">MTKQSFSAAALKNVRLVAELSAAQARLNQPTFRDKGRRSRWRGNFTHHRPEVRSFSMRQSQDEHIQA</sequence>
<evidence type="ECO:0000313" key="2">
    <source>
        <dbReference type="EMBL" id="KAK3700169.1"/>
    </source>
</evidence>